<protein>
    <submittedName>
        <fullName evidence="1">Uncharacterized protein</fullName>
    </submittedName>
</protein>
<dbReference type="Proteomes" id="UP001562065">
    <property type="component" value="Unassembled WGS sequence"/>
</dbReference>
<comment type="caution">
    <text evidence="1">The sequence shown here is derived from an EMBL/GenBank/DDBJ whole genome shotgun (WGS) entry which is preliminary data.</text>
</comment>
<evidence type="ECO:0000313" key="2">
    <source>
        <dbReference type="Proteomes" id="UP001562065"/>
    </source>
</evidence>
<dbReference type="EMBL" id="JBGCUO010000001">
    <property type="protein sequence ID" value="MEY1661748.1"/>
    <property type="molecule type" value="Genomic_DNA"/>
</dbReference>
<reference evidence="1 2" key="1">
    <citation type="submission" date="2024-07" db="EMBL/GenBank/DDBJ databases">
        <authorList>
            <person name="Ren Q."/>
        </authorList>
    </citation>
    <scope>NUCLEOTIDE SEQUENCE [LARGE SCALE GENOMIC DNA]</scope>
    <source>
        <strain evidence="1 2">REN37</strain>
    </source>
</reference>
<proteinExistence type="predicted"/>
<name>A0ABV4AFY0_9GAMM</name>
<dbReference type="RefSeq" id="WP_369454997.1">
    <property type="nucleotide sequence ID" value="NZ_JBGCUO010000001.1"/>
</dbReference>
<evidence type="ECO:0000313" key="1">
    <source>
        <dbReference type="EMBL" id="MEY1661748.1"/>
    </source>
</evidence>
<keyword evidence="2" id="KW-1185">Reference proteome</keyword>
<gene>
    <name evidence="1" type="ORF">AB5I84_06250</name>
</gene>
<accession>A0ABV4AFY0</accession>
<organism evidence="1 2">
    <name type="scientific">Isoalcanivorax beigongshangi</name>
    <dbReference type="NCBI Taxonomy" id="3238810"/>
    <lineage>
        <taxon>Bacteria</taxon>
        <taxon>Pseudomonadati</taxon>
        <taxon>Pseudomonadota</taxon>
        <taxon>Gammaproteobacteria</taxon>
        <taxon>Oceanospirillales</taxon>
        <taxon>Alcanivoracaceae</taxon>
        <taxon>Isoalcanivorax</taxon>
    </lineage>
</organism>
<sequence>MIGNVYPWGQSGFTILEEGELDPATHSLRVRHYLVADRSGEPIDQLFPSLEVARAYIEDLETRNAPPAE</sequence>